<dbReference type="AlphaFoldDB" id="A0A316ECR1"/>
<evidence type="ECO:0000313" key="2">
    <source>
        <dbReference type="EMBL" id="PWK27413.1"/>
    </source>
</evidence>
<dbReference type="Proteomes" id="UP000245489">
    <property type="component" value="Unassembled WGS sequence"/>
</dbReference>
<dbReference type="OrthoDB" id="947914at2"/>
<keyword evidence="1" id="KW-0812">Transmembrane</keyword>
<dbReference type="RefSeq" id="WP_109742486.1">
    <property type="nucleotide sequence ID" value="NZ_QGGO01000007.1"/>
</dbReference>
<evidence type="ECO:0000256" key="1">
    <source>
        <dbReference type="SAM" id="Phobius"/>
    </source>
</evidence>
<accession>A0A316ECR1</accession>
<dbReference type="SUPFAM" id="SSF52266">
    <property type="entry name" value="SGNH hydrolase"/>
    <property type="match status" value="1"/>
</dbReference>
<reference evidence="2 3" key="1">
    <citation type="submission" date="2018-05" db="EMBL/GenBank/DDBJ databases">
        <title>Genomic Encyclopedia of Archaeal and Bacterial Type Strains, Phase II (KMG-II): from individual species to whole genera.</title>
        <authorList>
            <person name="Goeker M."/>
        </authorList>
    </citation>
    <scope>NUCLEOTIDE SEQUENCE [LARGE SCALE GENOMIC DNA]</scope>
    <source>
        <strain evidence="2 3">DSM 22214</strain>
    </source>
</reference>
<feature type="transmembrane region" description="Helical" evidence="1">
    <location>
        <begin position="45"/>
        <end position="65"/>
    </location>
</feature>
<protein>
    <submittedName>
        <fullName evidence="2">Uncharacterized protein</fullName>
    </submittedName>
</protein>
<sequence>MKSLKFTFTFLALIFLFYQTPNFIDWVLGHSRFRHIHINLNLVEVFFDALGILTTLIFLLAITYNKIWEANTFKKKLSLIGFGIVFVFAFLIIKGMYNNFRAVDKLYAYYKKNIGIAGNVFMVDDTLGHCGVPNGSGNTIYSLGHSGISVPIKLNSDGFRITEKSISSKSDSLMMFLGCSFTWGDYVLAEQNYPTIASQSLNYEVLNCGVDAYGLAQMLILAERNIPKYRPKVLSVQYSPWLADRARFMFFPSAHGVMPFPFITKNERGDLYVHEPYFRSALYNPAYRVYKTSHTSFLDKLSFIYNVGIPVAIVDKWKQQIVQWKMMLGLVPVSENDNQKIEKYVYERLYKLCEQYGVKMVVFNVGGFGYSDEQRMSNHYDRKRFKETVDSGLVRNITFIDGDSVLRANILPKENYSKYVHWGKISKTDSSIYDNHPNVMAHKMMAETLSKQLISKQ</sequence>
<proteinExistence type="predicted"/>
<gene>
    <name evidence="2" type="ORF">LV89_01726</name>
</gene>
<keyword evidence="1" id="KW-0472">Membrane</keyword>
<evidence type="ECO:0000313" key="3">
    <source>
        <dbReference type="Proteomes" id="UP000245489"/>
    </source>
</evidence>
<comment type="caution">
    <text evidence="2">The sequence shown here is derived from an EMBL/GenBank/DDBJ whole genome shotgun (WGS) entry which is preliminary data.</text>
</comment>
<keyword evidence="1" id="KW-1133">Transmembrane helix</keyword>
<keyword evidence="3" id="KW-1185">Reference proteome</keyword>
<organism evidence="2 3">
    <name type="scientific">Arcicella aurantiaca</name>
    <dbReference type="NCBI Taxonomy" id="591202"/>
    <lineage>
        <taxon>Bacteria</taxon>
        <taxon>Pseudomonadati</taxon>
        <taxon>Bacteroidota</taxon>
        <taxon>Cytophagia</taxon>
        <taxon>Cytophagales</taxon>
        <taxon>Flectobacillaceae</taxon>
        <taxon>Arcicella</taxon>
    </lineage>
</organism>
<feature type="transmembrane region" description="Helical" evidence="1">
    <location>
        <begin position="77"/>
        <end position="97"/>
    </location>
</feature>
<name>A0A316ECR1_9BACT</name>
<dbReference type="EMBL" id="QGGO01000007">
    <property type="protein sequence ID" value="PWK27413.1"/>
    <property type="molecule type" value="Genomic_DNA"/>
</dbReference>